<keyword evidence="6" id="KW-0902">Two-component regulatory system</keyword>
<feature type="transmembrane region" description="Helical" evidence="7">
    <location>
        <begin position="85"/>
        <end position="103"/>
    </location>
</feature>
<dbReference type="InterPro" id="IPR003594">
    <property type="entry name" value="HATPase_dom"/>
</dbReference>
<dbReference type="InterPro" id="IPR005467">
    <property type="entry name" value="His_kinase_dom"/>
</dbReference>
<dbReference type="InterPro" id="IPR004358">
    <property type="entry name" value="Sig_transdc_His_kin-like_C"/>
</dbReference>
<sequence length="426" mass="49285">MRESFFILFLMIIIVPLTGELKLYLFNNAFRVSLGSAAFLFFLLWIRRVPQVLYGFVVGLCVVCFRFFLDWIFKVPFLPIESLRLHIPAFFYYLAFSLLFYAIKVNKFHDKPFLLGFLCVLIDITSNILELLIRYFYLNNQLTLGNIGQIIIIATIRCFFVLSFFNIIKLREATLYFHQQQQQNRHMLLLISNLYAESIHLKKSLKDAETITRDCYELYRDIQANGYELKTDELSQKLLTIAGQVHEIKKDNQRIYAGLSKMITQESSQDYMDISEICNIIIKTNTRYALSLNKSIEFILNIDNGLPHFHVYTILSLINNLVSNSVESIKECGFIDLSVKKIDDFVEFKIRDNGPGIVQKKLELIFKPGYTTKYDIDGKPSTGMGLPYVKSVVESLNGNLIVNSNPDENETNFIIQLPINRIAEKG</sequence>
<dbReference type="EMBL" id="AZQP01000019">
    <property type="protein sequence ID" value="EYE88529.1"/>
    <property type="molecule type" value="Genomic_DNA"/>
</dbReference>
<evidence type="ECO:0000256" key="4">
    <source>
        <dbReference type="ARBA" id="ARBA00022679"/>
    </source>
</evidence>
<evidence type="ECO:0000256" key="1">
    <source>
        <dbReference type="ARBA" id="ARBA00000085"/>
    </source>
</evidence>
<feature type="transmembrane region" description="Helical" evidence="7">
    <location>
        <begin position="53"/>
        <end position="73"/>
    </location>
</feature>
<organism evidence="9 10">
    <name type="scientific">Fervidicella metallireducens AeB</name>
    <dbReference type="NCBI Taxonomy" id="1403537"/>
    <lineage>
        <taxon>Bacteria</taxon>
        <taxon>Bacillati</taxon>
        <taxon>Bacillota</taxon>
        <taxon>Clostridia</taxon>
        <taxon>Eubacteriales</taxon>
        <taxon>Clostridiaceae</taxon>
        <taxon>Fervidicella</taxon>
    </lineage>
</organism>
<dbReference type="PRINTS" id="PR00344">
    <property type="entry name" value="BCTRLSENSOR"/>
</dbReference>
<keyword evidence="7" id="KW-0812">Transmembrane</keyword>
<dbReference type="PROSITE" id="PS50109">
    <property type="entry name" value="HIS_KIN"/>
    <property type="match status" value="1"/>
</dbReference>
<gene>
    <name evidence="9" type="ORF">Q428_07575</name>
</gene>
<dbReference type="InterPro" id="IPR036890">
    <property type="entry name" value="HATPase_C_sf"/>
</dbReference>
<evidence type="ECO:0000256" key="5">
    <source>
        <dbReference type="ARBA" id="ARBA00022777"/>
    </source>
</evidence>
<evidence type="ECO:0000256" key="3">
    <source>
        <dbReference type="ARBA" id="ARBA00022553"/>
    </source>
</evidence>
<dbReference type="GO" id="GO:0000160">
    <property type="term" value="P:phosphorelay signal transduction system"/>
    <property type="evidence" value="ECO:0007669"/>
    <property type="project" value="UniProtKB-KW"/>
</dbReference>
<feature type="transmembrane region" description="Helical" evidence="7">
    <location>
        <begin position="149"/>
        <end position="168"/>
    </location>
</feature>
<dbReference type="GO" id="GO:0004673">
    <property type="term" value="F:protein histidine kinase activity"/>
    <property type="evidence" value="ECO:0007669"/>
    <property type="project" value="UniProtKB-EC"/>
</dbReference>
<feature type="domain" description="Histidine kinase" evidence="8">
    <location>
        <begin position="314"/>
        <end position="421"/>
    </location>
</feature>
<keyword evidence="7" id="KW-1133">Transmembrane helix</keyword>
<keyword evidence="5 9" id="KW-0418">Kinase</keyword>
<dbReference type="InterPro" id="IPR050980">
    <property type="entry name" value="2C_sensor_his_kinase"/>
</dbReference>
<evidence type="ECO:0000256" key="7">
    <source>
        <dbReference type="SAM" id="Phobius"/>
    </source>
</evidence>
<comment type="caution">
    <text evidence="9">The sequence shown here is derived from an EMBL/GenBank/DDBJ whole genome shotgun (WGS) entry which is preliminary data.</text>
</comment>
<protein>
    <recommendedName>
        <fullName evidence="2">histidine kinase</fullName>
        <ecNumber evidence="2">2.7.13.3</ecNumber>
    </recommendedName>
</protein>
<name>A0A017RVX5_9CLOT</name>
<dbReference type="STRING" id="1403537.Q428_07575"/>
<dbReference type="SUPFAM" id="SSF55874">
    <property type="entry name" value="ATPase domain of HSP90 chaperone/DNA topoisomerase II/histidine kinase"/>
    <property type="match status" value="1"/>
</dbReference>
<comment type="catalytic activity">
    <reaction evidence="1">
        <text>ATP + protein L-histidine = ADP + protein N-phospho-L-histidine.</text>
        <dbReference type="EC" id="2.7.13.3"/>
    </reaction>
</comment>
<proteinExistence type="predicted"/>
<dbReference type="Gene3D" id="3.30.565.10">
    <property type="entry name" value="Histidine kinase-like ATPase, C-terminal domain"/>
    <property type="match status" value="1"/>
</dbReference>
<keyword evidence="7" id="KW-0472">Membrane</keyword>
<evidence type="ECO:0000259" key="8">
    <source>
        <dbReference type="PROSITE" id="PS50109"/>
    </source>
</evidence>
<dbReference type="Proteomes" id="UP000019681">
    <property type="component" value="Unassembled WGS sequence"/>
</dbReference>
<dbReference type="OrthoDB" id="1791938at2"/>
<dbReference type="AlphaFoldDB" id="A0A017RVX5"/>
<accession>A0A017RVX5</accession>
<dbReference type="EC" id="2.7.13.3" evidence="2"/>
<feature type="transmembrane region" description="Helical" evidence="7">
    <location>
        <begin position="29"/>
        <end position="46"/>
    </location>
</feature>
<dbReference type="PANTHER" id="PTHR44936">
    <property type="entry name" value="SENSOR PROTEIN CREC"/>
    <property type="match status" value="1"/>
</dbReference>
<keyword evidence="10" id="KW-1185">Reference proteome</keyword>
<evidence type="ECO:0000256" key="6">
    <source>
        <dbReference type="ARBA" id="ARBA00023012"/>
    </source>
</evidence>
<dbReference type="SMART" id="SM00387">
    <property type="entry name" value="HATPase_c"/>
    <property type="match status" value="1"/>
</dbReference>
<dbReference type="Pfam" id="PF02518">
    <property type="entry name" value="HATPase_c"/>
    <property type="match status" value="1"/>
</dbReference>
<keyword evidence="4" id="KW-0808">Transferase</keyword>
<keyword evidence="3" id="KW-0597">Phosphoprotein</keyword>
<dbReference type="PANTHER" id="PTHR44936:SF9">
    <property type="entry name" value="SENSOR PROTEIN CREC"/>
    <property type="match status" value="1"/>
</dbReference>
<evidence type="ECO:0000313" key="10">
    <source>
        <dbReference type="Proteomes" id="UP000019681"/>
    </source>
</evidence>
<evidence type="ECO:0000256" key="2">
    <source>
        <dbReference type="ARBA" id="ARBA00012438"/>
    </source>
</evidence>
<evidence type="ECO:0000313" key="9">
    <source>
        <dbReference type="EMBL" id="EYE88529.1"/>
    </source>
</evidence>
<feature type="transmembrane region" description="Helical" evidence="7">
    <location>
        <begin position="115"/>
        <end position="137"/>
    </location>
</feature>
<reference evidence="9 10" key="1">
    <citation type="journal article" date="2014" name="Genome Announc.">
        <title>Draft Genome Sequence of Fervidicella metallireducens Strain AeBT, an Iron-Reducing Thermoanaerobe from the Great Artesian Basin.</title>
        <authorList>
            <person name="Patel B.K."/>
        </authorList>
    </citation>
    <scope>NUCLEOTIDE SEQUENCE [LARGE SCALE GENOMIC DNA]</scope>
    <source>
        <strain evidence="9 10">AeB</strain>
    </source>
</reference>